<evidence type="ECO:0000256" key="10">
    <source>
        <dbReference type="ARBA" id="ARBA00022842"/>
    </source>
</evidence>
<dbReference type="PANTHER" id="PTHR43520:SF8">
    <property type="entry name" value="P-TYPE CU(+) TRANSPORTER"/>
    <property type="match status" value="1"/>
</dbReference>
<dbReference type="GO" id="GO:0005507">
    <property type="term" value="F:copper ion binding"/>
    <property type="evidence" value="ECO:0007669"/>
    <property type="project" value="InterPro"/>
</dbReference>
<dbReference type="GO" id="GO:0043682">
    <property type="term" value="F:P-type divalent copper transporter activity"/>
    <property type="evidence" value="ECO:0007669"/>
    <property type="project" value="TreeGrafter"/>
</dbReference>
<keyword evidence="11" id="KW-1278">Translocase</keyword>
<evidence type="ECO:0000256" key="17">
    <source>
        <dbReference type="RuleBase" id="RU362081"/>
    </source>
</evidence>
<dbReference type="PROSITE" id="PS50850">
    <property type="entry name" value="MFS"/>
    <property type="match status" value="1"/>
</dbReference>
<dbReference type="SUPFAM" id="SSF55008">
    <property type="entry name" value="HMA, heavy metal-associated domain"/>
    <property type="match status" value="4"/>
</dbReference>
<comment type="caution">
    <text evidence="21">The sequence shown here is derived from an EMBL/GenBank/DDBJ whole genome shotgun (WGS) entry which is preliminary data.</text>
</comment>
<dbReference type="NCBIfam" id="TIGR01494">
    <property type="entry name" value="ATPase_P-type"/>
    <property type="match status" value="1"/>
</dbReference>
<dbReference type="PROSITE" id="PS50846">
    <property type="entry name" value="HMA_2"/>
    <property type="match status" value="3"/>
</dbReference>
<feature type="transmembrane region" description="Helical" evidence="17">
    <location>
        <begin position="260"/>
        <end position="280"/>
    </location>
</feature>
<evidence type="ECO:0000256" key="15">
    <source>
        <dbReference type="ARBA" id="ARBA00023136"/>
    </source>
</evidence>
<dbReference type="Pfam" id="PF00122">
    <property type="entry name" value="E1-E2_ATPase"/>
    <property type="match status" value="1"/>
</dbReference>
<keyword evidence="22" id="KW-1185">Reference proteome</keyword>
<feature type="transmembrane region" description="Helical" evidence="17">
    <location>
        <begin position="325"/>
        <end position="345"/>
    </location>
</feature>
<evidence type="ECO:0000256" key="7">
    <source>
        <dbReference type="ARBA" id="ARBA00022741"/>
    </source>
</evidence>
<protein>
    <recommendedName>
        <fullName evidence="23">Major facilitator superfamily (MFS) profile domain-containing protein</fullName>
    </recommendedName>
</protein>
<dbReference type="SUPFAM" id="SSF56784">
    <property type="entry name" value="HAD-like"/>
    <property type="match status" value="1"/>
</dbReference>
<dbReference type="CDD" id="cd00371">
    <property type="entry name" value="HMA"/>
    <property type="match status" value="4"/>
</dbReference>
<dbReference type="InterPro" id="IPR008250">
    <property type="entry name" value="ATPase_P-typ_transduc_dom_A_sf"/>
</dbReference>
<dbReference type="InterPro" id="IPR006122">
    <property type="entry name" value="HMA_Cu_ion-bd"/>
</dbReference>
<feature type="transmembrane region" description="Helical" evidence="17">
    <location>
        <begin position="193"/>
        <end position="211"/>
    </location>
</feature>
<dbReference type="InterPro" id="IPR036259">
    <property type="entry name" value="MFS_trans_sf"/>
</dbReference>
<dbReference type="SFLD" id="SFLDF00027">
    <property type="entry name" value="p-type_atpase"/>
    <property type="match status" value="1"/>
</dbReference>
<evidence type="ECO:0000256" key="3">
    <source>
        <dbReference type="ARBA" id="ARBA00022448"/>
    </source>
</evidence>
<dbReference type="Pfam" id="PF00403">
    <property type="entry name" value="HMA"/>
    <property type="match status" value="3"/>
</dbReference>
<feature type="transmembrane region" description="Helical" evidence="17">
    <location>
        <begin position="1021"/>
        <end position="1043"/>
    </location>
</feature>
<feature type="transmembrane region" description="Helical" evidence="17">
    <location>
        <begin position="365"/>
        <end position="382"/>
    </location>
</feature>
<dbReference type="PROSITE" id="PS01047">
    <property type="entry name" value="HMA_1"/>
    <property type="match status" value="3"/>
</dbReference>
<dbReference type="GO" id="GO:0016020">
    <property type="term" value="C:membrane"/>
    <property type="evidence" value="ECO:0007669"/>
    <property type="project" value="UniProtKB-SubCell"/>
</dbReference>
<evidence type="ECO:0000259" key="19">
    <source>
        <dbReference type="PROSITE" id="PS50846"/>
    </source>
</evidence>
<feature type="domain" description="Major facilitator superfamily (MFS) profile" evidence="20">
    <location>
        <begin position="66"/>
        <end position="548"/>
    </location>
</feature>
<keyword evidence="9 17" id="KW-0067">ATP-binding</keyword>
<dbReference type="SUPFAM" id="SSF81665">
    <property type="entry name" value="Calcium ATPase, transmembrane domain M"/>
    <property type="match status" value="1"/>
</dbReference>
<keyword evidence="13" id="KW-0186">Copper</keyword>
<accession>A0A4T0X4G3</accession>
<comment type="similarity">
    <text evidence="2 17">Belongs to the cation transport ATPase (P-type) (TC 3.A.3) family. Type IB subfamily.</text>
</comment>
<dbReference type="InterPro" id="IPR001757">
    <property type="entry name" value="P_typ_ATPase"/>
</dbReference>
<evidence type="ECO:0000313" key="21">
    <source>
        <dbReference type="EMBL" id="TID30133.1"/>
    </source>
</evidence>
<evidence type="ECO:0000256" key="13">
    <source>
        <dbReference type="ARBA" id="ARBA00023008"/>
    </source>
</evidence>
<sequence length="1533" mass="166679">MTTPLTPKSSYANPESDPSTSLPGFIAEEILEEPSYGATDNNENDDNTETASNDGYLLSMNNTIAVLIPLYTLVFLASLDSTILSTLMTDIASDLNAIPYISWIATAYLFSTSIVQPLGKLSDIFGRKQSLILCITIFTIGCLQCATANSVVSFTSGRFLSGFAAGLNTLSTIITSDLIPLRQRGVYQGLGNIFYALGSAVGGTCGGYISQHWGWRMAFWCQVPLGVACLLVIIFAFNLPTLPHELDLQNVSTRDKIKKIDIKGIFLIAFNLLILITISSSHFENIIYYIGLFSLLIFGLYSLYKAESTHEFAIIPIELMQNRSVLGSSLANWFGTMYSYVLIYYFPVYLTTVLNVKSDGVGIRLVPNIFFSSFASIGSGFYMKWSGKYLKFSIVVSTIGVLGGIYLLLKTFPGVTPSLFEEYTLTMIPLGSYASMLTVTLLSLIAAVPMNHQSSVTSIQYAFRSMGSTLGTTFSSYIFTSTLSSKLASTLSENKPVDFSDSKLKKVITAALHDANFIRSSKAPAWAVAPMIYSYNIISQLHTLPGVNSANVSLITEEAIVDHTENVQPDQLVETIEDMGFDATIISSGTTETQTISTYTTIISISGMTCSACSNSITNALLNTDKVITADVSLLTEEAIIKHEGVPDAQLVELIEDMGFEATLISTKSDSASQTEKFETELNIGGMTCTACVNSITTALESLDGVDKVNVSLMTETATVIHDQTLSVDEIKEAIEDCGFDASIVHVTELDVNACKAAADSIVTVNLKIMGMTCSACSTSIEQNIDKLDGIISCQVSLSLEEATIEYDPNIIGIRGIMNEIEDLGFDAILSNRVNKSTQIELLSKIREIEYWSNNLKKLLIVGVPVVVIGHLLPMFRRKLNITVDSFKLFRGFYIDILLQFILGTYIQFWLARKFYINCYKALSHGSGNMDVLISKVPSDGECIFGSSETDESLLTGESIPVPKSVGSSLIGGSVNLTSTIYMRITTIGDQTQLQQIVKLVKDAQISNAPVQRFADRIASIFVPSILLLSLFTLIFWTVYTMLANVESIPKLFLDHETNEVQFFRILQVAISVIVVACPCALGLAAPTAVMVGTGVGASNGILIKGGEVLEKSSTIDTVIFDKTGTLTNGIMELTDYEICNKEKADSFLIWSLIYAIESNSEHPIAKALVKGAMKILDNRAPLSFDFSSVVTHTGLGVAVKCTNPETNEILDVKLGNAKFMRLFEISNIVEFDSIVEKNLKKSKICSTCHILINNNYIGYAELSDTLKSDAKSIIQTFIECGYSIGMVTGDSRETSTHVAKLLNIPLNNVLAEASPGDKLDYVKNLQENHGLKVAFVGDGVNDAPALVQSDTGIAISSGTDIAMSASDIVLLSSSTASISLLGILASFDISKRTFRTIKTNFFLAIVYNLVMLPIAMGLLIIPLNVTMHPMFASAAMACSSVSVVLNSLTLKNWNYKLLKNKIANTAKKDLASIWEDSISPDPRSDITVCSTQGFVVNYRPALSRNIVIRGVKYLKGLFGRRNYSAVSTDINL</sequence>
<feature type="compositionally biased region" description="Polar residues" evidence="18">
    <location>
        <begin position="1"/>
        <end position="22"/>
    </location>
</feature>
<evidence type="ECO:0000256" key="4">
    <source>
        <dbReference type="ARBA" id="ARBA00022692"/>
    </source>
</evidence>
<feature type="transmembrane region" description="Helical" evidence="17">
    <location>
        <begin position="217"/>
        <end position="239"/>
    </location>
</feature>
<dbReference type="Gene3D" id="1.20.1250.20">
    <property type="entry name" value="MFS general substrate transporter like domains"/>
    <property type="match status" value="1"/>
</dbReference>
<evidence type="ECO:0000256" key="2">
    <source>
        <dbReference type="ARBA" id="ARBA00006024"/>
    </source>
</evidence>
<dbReference type="GO" id="GO:0016887">
    <property type="term" value="F:ATP hydrolysis activity"/>
    <property type="evidence" value="ECO:0007669"/>
    <property type="project" value="InterPro"/>
</dbReference>
<feature type="transmembrane region" description="Helical" evidence="17">
    <location>
        <begin position="64"/>
        <end position="88"/>
    </location>
</feature>
<keyword evidence="14" id="KW-0406">Ion transport</keyword>
<feature type="transmembrane region" description="Helical" evidence="17">
    <location>
        <begin position="286"/>
        <end position="304"/>
    </location>
</feature>
<comment type="subcellular location">
    <subcellularLocation>
        <location evidence="1">Endomembrane system</location>
        <topology evidence="1">Multi-pass membrane protein</topology>
    </subcellularLocation>
    <subcellularLocation>
        <location evidence="17">Membrane</location>
    </subcellularLocation>
</comment>
<dbReference type="Gene3D" id="3.40.50.1000">
    <property type="entry name" value="HAD superfamily/HAD-like"/>
    <property type="match status" value="1"/>
</dbReference>
<dbReference type="GO" id="GO:0005524">
    <property type="term" value="F:ATP binding"/>
    <property type="evidence" value="ECO:0007669"/>
    <property type="project" value="UniProtKB-UniRule"/>
</dbReference>
<dbReference type="InterPro" id="IPR023298">
    <property type="entry name" value="ATPase_P-typ_TM_dom_sf"/>
</dbReference>
<dbReference type="OrthoDB" id="432719at2759"/>
<dbReference type="Gene3D" id="3.40.1110.10">
    <property type="entry name" value="Calcium-transporting ATPase, cytoplasmic domain N"/>
    <property type="match status" value="1"/>
</dbReference>
<dbReference type="PROSITE" id="PS00591">
    <property type="entry name" value="GH10_1"/>
    <property type="match status" value="1"/>
</dbReference>
<dbReference type="FunFam" id="3.30.70.100:FF:000043">
    <property type="entry name" value="Copper-transporting ATPase 2"/>
    <property type="match status" value="1"/>
</dbReference>
<dbReference type="Proteomes" id="UP000307173">
    <property type="component" value="Unassembled WGS sequence"/>
</dbReference>
<evidence type="ECO:0000256" key="5">
    <source>
        <dbReference type="ARBA" id="ARBA00022723"/>
    </source>
</evidence>
<dbReference type="GO" id="GO:0055070">
    <property type="term" value="P:copper ion homeostasis"/>
    <property type="evidence" value="ECO:0007669"/>
    <property type="project" value="TreeGrafter"/>
</dbReference>
<dbReference type="SUPFAM" id="SSF81653">
    <property type="entry name" value="Calcium ATPase, transduction domain A"/>
    <property type="match status" value="1"/>
</dbReference>
<dbReference type="InterPro" id="IPR018303">
    <property type="entry name" value="ATPase_P-typ_P_site"/>
</dbReference>
<dbReference type="InterPro" id="IPR006121">
    <property type="entry name" value="HMA_dom"/>
</dbReference>
<keyword evidence="3" id="KW-0813">Transport</keyword>
<dbReference type="InterPro" id="IPR044492">
    <property type="entry name" value="P_typ_ATPase_HD_dom"/>
</dbReference>
<dbReference type="InterPro" id="IPR036412">
    <property type="entry name" value="HAD-like_sf"/>
</dbReference>
<dbReference type="InterPro" id="IPR017969">
    <property type="entry name" value="Heavy-metal-associated_CS"/>
</dbReference>
<keyword evidence="12 17" id="KW-1133">Transmembrane helix</keyword>
<feature type="transmembrane region" description="Helical" evidence="17">
    <location>
        <begin position="1063"/>
        <end position="1085"/>
    </location>
</feature>
<feature type="domain" description="HMA" evidence="19">
    <location>
        <begin position="763"/>
        <end position="829"/>
    </location>
</feature>
<dbReference type="SFLD" id="SFLDS00003">
    <property type="entry name" value="Haloacid_Dehalogenase"/>
    <property type="match status" value="1"/>
</dbReference>
<feature type="transmembrane region" description="Helical" evidence="17">
    <location>
        <begin position="159"/>
        <end position="181"/>
    </location>
</feature>
<keyword evidence="6" id="KW-0677">Repeat</keyword>
<dbReference type="NCBIfam" id="TIGR00003">
    <property type="entry name" value="copper ion binding protein"/>
    <property type="match status" value="2"/>
</dbReference>
<dbReference type="PRINTS" id="PR00942">
    <property type="entry name" value="CUATPASEI"/>
</dbReference>
<evidence type="ECO:0000256" key="14">
    <source>
        <dbReference type="ARBA" id="ARBA00023065"/>
    </source>
</evidence>
<feature type="transmembrane region" description="Helical" evidence="17">
    <location>
        <begin position="389"/>
        <end position="408"/>
    </location>
</feature>
<keyword evidence="8" id="KW-0187">Copper transport</keyword>
<feature type="region of interest" description="Disordered" evidence="18">
    <location>
        <begin position="1"/>
        <end position="23"/>
    </location>
</feature>
<dbReference type="InterPro" id="IPR059000">
    <property type="entry name" value="ATPase_P-type_domA"/>
</dbReference>
<feature type="transmembrane region" description="Helical" evidence="17">
    <location>
        <begin position="131"/>
        <end position="153"/>
    </location>
</feature>
<dbReference type="InterPro" id="IPR023214">
    <property type="entry name" value="HAD_sf"/>
</dbReference>
<dbReference type="Gene3D" id="3.30.70.100">
    <property type="match status" value="4"/>
</dbReference>
<organism evidence="21 22">
    <name type="scientific">Pichia inconspicua</name>
    <dbReference type="NCBI Taxonomy" id="52247"/>
    <lineage>
        <taxon>Eukaryota</taxon>
        <taxon>Fungi</taxon>
        <taxon>Dikarya</taxon>
        <taxon>Ascomycota</taxon>
        <taxon>Saccharomycotina</taxon>
        <taxon>Pichiomycetes</taxon>
        <taxon>Pichiales</taxon>
        <taxon>Pichiaceae</taxon>
        <taxon>Pichia</taxon>
    </lineage>
</organism>
<dbReference type="STRING" id="52247.A0A4T0X4G3"/>
<dbReference type="Gene3D" id="2.70.150.10">
    <property type="entry name" value="Calcium-transporting ATPase, cytoplasmic transduction domain A"/>
    <property type="match status" value="1"/>
</dbReference>
<dbReference type="InterPro" id="IPR020846">
    <property type="entry name" value="MFS_dom"/>
</dbReference>
<gene>
    <name evidence="21" type="ORF">CANINC_001295</name>
</gene>
<evidence type="ECO:0000256" key="18">
    <source>
        <dbReference type="SAM" id="MobiDB-lite"/>
    </source>
</evidence>
<keyword evidence="15 17" id="KW-0472">Membrane</keyword>
<feature type="active site" description="Nucleophile" evidence="16">
    <location>
        <position position="749"/>
    </location>
</feature>
<evidence type="ECO:0000256" key="16">
    <source>
        <dbReference type="PROSITE-ProRule" id="PRU10061"/>
    </source>
</evidence>
<evidence type="ECO:0000256" key="12">
    <source>
        <dbReference type="ARBA" id="ARBA00022989"/>
    </source>
</evidence>
<dbReference type="PRINTS" id="PR00119">
    <property type="entry name" value="CATATPASE"/>
</dbReference>
<keyword evidence="7 17" id="KW-0547">Nucleotide-binding</keyword>
<dbReference type="SUPFAM" id="SSF103473">
    <property type="entry name" value="MFS general substrate transporter"/>
    <property type="match status" value="1"/>
</dbReference>
<dbReference type="SFLD" id="SFLDG00002">
    <property type="entry name" value="C1.7:_P-type_atpase_like"/>
    <property type="match status" value="1"/>
</dbReference>
<dbReference type="InterPro" id="IPR036163">
    <property type="entry name" value="HMA_dom_sf"/>
</dbReference>
<dbReference type="Pfam" id="PF07690">
    <property type="entry name" value="MFS_1"/>
    <property type="match status" value="1"/>
</dbReference>
<feature type="transmembrane region" description="Helical" evidence="17">
    <location>
        <begin position="1402"/>
        <end position="1424"/>
    </location>
</feature>
<evidence type="ECO:0000256" key="8">
    <source>
        <dbReference type="ARBA" id="ARBA00022796"/>
    </source>
</evidence>
<proteinExistence type="inferred from homology"/>
<keyword evidence="10" id="KW-0460">Magnesium</keyword>
<keyword evidence="4 17" id="KW-0812">Transmembrane</keyword>
<keyword evidence="5 17" id="KW-0479">Metal-binding</keyword>
<dbReference type="PROSITE" id="PS00154">
    <property type="entry name" value="ATPASE_E1_E2"/>
    <property type="match status" value="1"/>
</dbReference>
<dbReference type="EMBL" id="SELW01000193">
    <property type="protein sequence ID" value="TID30133.1"/>
    <property type="molecule type" value="Genomic_DNA"/>
</dbReference>
<feature type="domain" description="HMA" evidence="19">
    <location>
        <begin position="678"/>
        <end position="743"/>
    </location>
</feature>
<feature type="transmembrane region" description="Helical" evidence="17">
    <location>
        <begin position="855"/>
        <end position="873"/>
    </location>
</feature>
<evidence type="ECO:0000256" key="9">
    <source>
        <dbReference type="ARBA" id="ARBA00022840"/>
    </source>
</evidence>
<evidence type="ECO:0000259" key="20">
    <source>
        <dbReference type="PROSITE" id="PS50850"/>
    </source>
</evidence>
<dbReference type="InterPro" id="IPR011701">
    <property type="entry name" value="MFS"/>
</dbReference>
<evidence type="ECO:0008006" key="23">
    <source>
        <dbReference type="Google" id="ProtNLM"/>
    </source>
</evidence>
<dbReference type="NCBIfam" id="TIGR01525">
    <property type="entry name" value="ATPase-IB_hvy"/>
    <property type="match status" value="1"/>
</dbReference>
<name>A0A4T0X4G3_9ASCO</name>
<dbReference type="InterPro" id="IPR027256">
    <property type="entry name" value="P-typ_ATPase_IB"/>
</dbReference>
<feature type="domain" description="HMA" evidence="19">
    <location>
        <begin position="599"/>
        <end position="663"/>
    </location>
</feature>
<dbReference type="GO" id="GO:0012505">
    <property type="term" value="C:endomembrane system"/>
    <property type="evidence" value="ECO:0007669"/>
    <property type="project" value="UniProtKB-SubCell"/>
</dbReference>
<evidence type="ECO:0000313" key="22">
    <source>
        <dbReference type="Proteomes" id="UP000307173"/>
    </source>
</evidence>
<evidence type="ECO:0000256" key="6">
    <source>
        <dbReference type="ARBA" id="ARBA00022737"/>
    </source>
</evidence>
<feature type="transmembrane region" description="Helical" evidence="17">
    <location>
        <begin position="428"/>
        <end position="448"/>
    </location>
</feature>
<feature type="transmembrane region" description="Helical" evidence="17">
    <location>
        <begin position="100"/>
        <end position="119"/>
    </location>
</feature>
<feature type="transmembrane region" description="Helical" evidence="17">
    <location>
        <begin position="893"/>
        <end position="912"/>
    </location>
</feature>
<dbReference type="InterPro" id="IPR031158">
    <property type="entry name" value="GH10_AS"/>
</dbReference>
<dbReference type="FunFam" id="3.30.70.100:FF:000001">
    <property type="entry name" value="ATPase copper transporting beta"/>
    <property type="match status" value="2"/>
</dbReference>
<feature type="transmembrane region" description="Helical" evidence="17">
    <location>
        <begin position="1430"/>
        <end position="1451"/>
    </location>
</feature>
<reference evidence="21 22" key="1">
    <citation type="journal article" date="2019" name="Front. Genet.">
        <title>Whole-Genome Sequencing of the Opportunistic Yeast Pathogen Candida inconspicua Uncovers Its Hybrid Origin.</title>
        <authorList>
            <person name="Mixao V."/>
            <person name="Hansen A.P."/>
            <person name="Saus E."/>
            <person name="Boekhout T."/>
            <person name="Lass-Florl C."/>
            <person name="Gabaldon T."/>
        </authorList>
    </citation>
    <scope>NUCLEOTIDE SEQUENCE [LARGE SCALE GENOMIC DNA]</scope>
    <source>
        <strain evidence="21 22">CBS 180</strain>
    </source>
</reference>
<dbReference type="InterPro" id="IPR023299">
    <property type="entry name" value="ATPase_P-typ_cyto_dom_N"/>
</dbReference>
<evidence type="ECO:0000256" key="1">
    <source>
        <dbReference type="ARBA" id="ARBA00004127"/>
    </source>
</evidence>
<dbReference type="SUPFAM" id="SSF81660">
    <property type="entry name" value="Metal cation-transporting ATPase, ATP-binding domain N"/>
    <property type="match status" value="1"/>
</dbReference>
<dbReference type="Pfam" id="PF00702">
    <property type="entry name" value="Hydrolase"/>
    <property type="match status" value="1"/>
</dbReference>
<evidence type="ECO:0000256" key="11">
    <source>
        <dbReference type="ARBA" id="ARBA00022967"/>
    </source>
</evidence>
<dbReference type="PANTHER" id="PTHR43520">
    <property type="entry name" value="ATP7, ISOFORM B"/>
    <property type="match status" value="1"/>
</dbReference>